<keyword evidence="1" id="KW-0812">Transmembrane</keyword>
<evidence type="ECO:0000313" key="2">
    <source>
        <dbReference type="EMBL" id="OCB83929.1"/>
    </source>
</evidence>
<feature type="transmembrane region" description="Helical" evidence="1">
    <location>
        <begin position="361"/>
        <end position="380"/>
    </location>
</feature>
<dbReference type="OrthoDB" id="3256360at2759"/>
<evidence type="ECO:0000313" key="3">
    <source>
        <dbReference type="Proteomes" id="UP000757232"/>
    </source>
</evidence>
<organism evidence="2 3">
    <name type="scientific">Sanghuangporus baumii</name>
    <name type="common">Phellinus baumii</name>
    <dbReference type="NCBI Taxonomy" id="108892"/>
    <lineage>
        <taxon>Eukaryota</taxon>
        <taxon>Fungi</taxon>
        <taxon>Dikarya</taxon>
        <taxon>Basidiomycota</taxon>
        <taxon>Agaricomycotina</taxon>
        <taxon>Agaricomycetes</taxon>
        <taxon>Hymenochaetales</taxon>
        <taxon>Hymenochaetaceae</taxon>
        <taxon>Sanghuangporus</taxon>
    </lineage>
</organism>
<feature type="transmembrane region" description="Helical" evidence="1">
    <location>
        <begin position="149"/>
        <end position="172"/>
    </location>
</feature>
<keyword evidence="1" id="KW-0472">Membrane</keyword>
<name>A0A9Q5N7R1_SANBA</name>
<dbReference type="EMBL" id="LNZH02000217">
    <property type="protein sequence ID" value="OCB83929.1"/>
    <property type="molecule type" value="Genomic_DNA"/>
</dbReference>
<feature type="transmembrane region" description="Helical" evidence="1">
    <location>
        <begin position="327"/>
        <end position="349"/>
    </location>
</feature>
<feature type="transmembrane region" description="Helical" evidence="1">
    <location>
        <begin position="82"/>
        <end position="104"/>
    </location>
</feature>
<dbReference type="Proteomes" id="UP000757232">
    <property type="component" value="Unassembled WGS sequence"/>
</dbReference>
<reference evidence="2" key="1">
    <citation type="submission" date="2016-06" db="EMBL/GenBank/DDBJ databases">
        <title>Draft Genome sequence of the fungus Inonotus baumii.</title>
        <authorList>
            <person name="Zhu H."/>
            <person name="Lin W."/>
        </authorList>
    </citation>
    <scope>NUCLEOTIDE SEQUENCE</scope>
    <source>
        <strain evidence="2">821</strain>
    </source>
</reference>
<sequence>MADVVTILLIDYILLIRVLALFHQDKRLSIILKTLLSLEACTGIGILIYDTLFEGVIIGSLAEGMTICGQSRFFRTLGTVSWVVPMAYGTILLVLALYKAAEYWKLSSGFKGFHLVRVLIQDQVMYYGFVIFCSACQIVENSVQGINPFLANVLAVAGSPTLLCILGGQLLINLKEAGERGANGGTNYSLSSVSDIDFGENDAVHEQGTGLERSTETEDILAIRVLALYHQDRRLAFFLGFLFVLDAASDLGMLIYGYMFEGTTIQGLANGDTICTYSRSPPQVVGIISWCVPMTYGFILLGLALYKAKEYWKLAAGFKGFNLVKILVLDQVMIYSAVIFCSVLKIMYNRIFDDNRFASDLLNAAGSPVLLSVLGGYLLVPLKEAAELGFNEGTSYRLKSVSAIEFL</sequence>
<evidence type="ECO:0000256" key="1">
    <source>
        <dbReference type="SAM" id="Phobius"/>
    </source>
</evidence>
<protein>
    <submittedName>
        <fullName evidence="2">Uncharacterized protein</fullName>
    </submittedName>
</protein>
<keyword evidence="3" id="KW-1185">Reference proteome</keyword>
<proteinExistence type="predicted"/>
<gene>
    <name evidence="2" type="ORF">A7U60_g9138</name>
</gene>
<feature type="transmembrane region" description="Helical" evidence="1">
    <location>
        <begin position="235"/>
        <end position="259"/>
    </location>
</feature>
<feature type="transmembrane region" description="Helical" evidence="1">
    <location>
        <begin position="35"/>
        <end position="62"/>
    </location>
</feature>
<comment type="caution">
    <text evidence="2">The sequence shown here is derived from an EMBL/GenBank/DDBJ whole genome shotgun (WGS) entry which is preliminary data.</text>
</comment>
<keyword evidence="1" id="KW-1133">Transmembrane helix</keyword>
<accession>A0A9Q5N7R1</accession>
<feature type="transmembrane region" description="Helical" evidence="1">
    <location>
        <begin position="287"/>
        <end position="306"/>
    </location>
</feature>
<feature type="transmembrane region" description="Helical" evidence="1">
    <location>
        <begin position="6"/>
        <end position="23"/>
    </location>
</feature>
<dbReference type="AlphaFoldDB" id="A0A9Q5N7R1"/>